<dbReference type="InterPro" id="IPR023352">
    <property type="entry name" value="MAPEG-like_dom_sf"/>
</dbReference>
<feature type="transmembrane region" description="Helical" evidence="5">
    <location>
        <begin position="78"/>
        <end position="96"/>
    </location>
</feature>
<keyword evidence="4 5" id="KW-0472">Membrane</keyword>
<dbReference type="EMBL" id="VLLK01000002">
    <property type="protein sequence ID" value="TWJ06984.1"/>
    <property type="molecule type" value="Genomic_DNA"/>
</dbReference>
<sequence length="132" mass="14094">MAIILPVTLSAVAAAAIINIWLSIRVGQMRGKLKLSHGDDGGGPLTRRMRAQLNFVENTPFVLFLIAAIELTGRGQPWLAYVAGIYMLGRIAHGIGMDGESPTKPRMIGVLITMLTLLGLSVVAVLILMGVM</sequence>
<dbReference type="Gene3D" id="1.20.120.550">
    <property type="entry name" value="Membrane associated eicosanoid/glutathione metabolism-like domain"/>
    <property type="match status" value="1"/>
</dbReference>
<gene>
    <name evidence="6" type="ORF">JN10_2530</name>
</gene>
<dbReference type="PANTHER" id="PTHR35814">
    <property type="match status" value="1"/>
</dbReference>
<feature type="transmembrane region" description="Helical" evidence="5">
    <location>
        <begin position="6"/>
        <end position="24"/>
    </location>
</feature>
<dbReference type="RefSeq" id="WP_179946170.1">
    <property type="nucleotide sequence ID" value="NZ_CP015963.1"/>
</dbReference>
<feature type="transmembrane region" description="Helical" evidence="5">
    <location>
        <begin position="108"/>
        <end position="131"/>
    </location>
</feature>
<dbReference type="STRING" id="476157.GCA_001663155_01205"/>
<dbReference type="AlphaFoldDB" id="A0A562UMZ6"/>
<dbReference type="GO" id="GO:0016020">
    <property type="term" value="C:membrane"/>
    <property type="evidence" value="ECO:0007669"/>
    <property type="project" value="UniProtKB-SubCell"/>
</dbReference>
<dbReference type="SUPFAM" id="SSF161084">
    <property type="entry name" value="MAPEG domain-like"/>
    <property type="match status" value="1"/>
</dbReference>
<evidence type="ECO:0000256" key="2">
    <source>
        <dbReference type="ARBA" id="ARBA00022692"/>
    </source>
</evidence>
<keyword evidence="7" id="KW-1185">Reference proteome</keyword>
<proteinExistence type="predicted"/>
<dbReference type="PANTHER" id="PTHR35814:SF1">
    <property type="entry name" value="GLUTATHIONE S-TRANSFERASE-RELATED"/>
    <property type="match status" value="1"/>
</dbReference>
<dbReference type="InterPro" id="IPR001129">
    <property type="entry name" value="Membr-assoc_MAPEG"/>
</dbReference>
<dbReference type="Proteomes" id="UP000320547">
    <property type="component" value="Unassembled WGS sequence"/>
</dbReference>
<name>A0A562UMZ6_9SPHN</name>
<keyword evidence="3 5" id="KW-1133">Transmembrane helix</keyword>
<evidence type="ECO:0008006" key="8">
    <source>
        <dbReference type="Google" id="ProtNLM"/>
    </source>
</evidence>
<evidence type="ECO:0000256" key="5">
    <source>
        <dbReference type="SAM" id="Phobius"/>
    </source>
</evidence>
<comment type="subcellular location">
    <subcellularLocation>
        <location evidence="1">Membrane</location>
    </subcellularLocation>
</comment>
<dbReference type="Pfam" id="PF01124">
    <property type="entry name" value="MAPEG"/>
    <property type="match status" value="1"/>
</dbReference>
<evidence type="ECO:0000256" key="3">
    <source>
        <dbReference type="ARBA" id="ARBA00022989"/>
    </source>
</evidence>
<evidence type="ECO:0000313" key="6">
    <source>
        <dbReference type="EMBL" id="TWJ06984.1"/>
    </source>
</evidence>
<keyword evidence="2 5" id="KW-0812">Transmembrane</keyword>
<reference evidence="6 7" key="1">
    <citation type="submission" date="2019-07" db="EMBL/GenBank/DDBJ databases">
        <title>Genomic Encyclopedia of Archaeal and Bacterial Type Strains, Phase II (KMG-II): from individual species to whole genera.</title>
        <authorList>
            <person name="Goeker M."/>
        </authorList>
    </citation>
    <scope>NUCLEOTIDE SEQUENCE [LARGE SCALE GENOMIC DNA]</scope>
    <source>
        <strain evidence="6 7">ATCC BAA-2084</strain>
    </source>
</reference>
<organism evidence="6 7">
    <name type="scientific">Altererythrobacter ishigakiensis</name>
    <dbReference type="NCBI Taxonomy" id="476157"/>
    <lineage>
        <taxon>Bacteria</taxon>
        <taxon>Pseudomonadati</taxon>
        <taxon>Pseudomonadota</taxon>
        <taxon>Alphaproteobacteria</taxon>
        <taxon>Sphingomonadales</taxon>
        <taxon>Erythrobacteraceae</taxon>
        <taxon>Altererythrobacter</taxon>
    </lineage>
</organism>
<comment type="caution">
    <text evidence="6">The sequence shown here is derived from an EMBL/GenBank/DDBJ whole genome shotgun (WGS) entry which is preliminary data.</text>
</comment>
<accession>A0A562UMZ6</accession>
<protein>
    <recommendedName>
        <fullName evidence="8">MAPEG family protein</fullName>
    </recommendedName>
</protein>
<evidence type="ECO:0000256" key="1">
    <source>
        <dbReference type="ARBA" id="ARBA00004370"/>
    </source>
</evidence>
<evidence type="ECO:0000313" key="7">
    <source>
        <dbReference type="Proteomes" id="UP000320547"/>
    </source>
</evidence>
<evidence type="ECO:0000256" key="4">
    <source>
        <dbReference type="ARBA" id="ARBA00023136"/>
    </source>
</evidence>